<reference evidence="1 2" key="1">
    <citation type="submission" date="2019-02" db="EMBL/GenBank/DDBJ databases">
        <title>Opniocepnalus argus genome.</title>
        <authorList>
            <person name="Zhou C."/>
            <person name="Xiao S."/>
        </authorList>
    </citation>
    <scope>NUCLEOTIDE SEQUENCE [LARGE SCALE GENOMIC DNA]</scope>
    <source>
        <strain evidence="1">OARG1902GOOAL</strain>
        <tissue evidence="1">Muscle</tissue>
    </source>
</reference>
<organism evidence="1 2">
    <name type="scientific">Channa argus</name>
    <name type="common">Northern snakehead</name>
    <name type="synonym">Ophicephalus argus</name>
    <dbReference type="NCBI Taxonomy" id="215402"/>
    <lineage>
        <taxon>Eukaryota</taxon>
        <taxon>Metazoa</taxon>
        <taxon>Chordata</taxon>
        <taxon>Craniata</taxon>
        <taxon>Vertebrata</taxon>
        <taxon>Euteleostomi</taxon>
        <taxon>Actinopterygii</taxon>
        <taxon>Neopterygii</taxon>
        <taxon>Teleostei</taxon>
        <taxon>Neoteleostei</taxon>
        <taxon>Acanthomorphata</taxon>
        <taxon>Anabantaria</taxon>
        <taxon>Anabantiformes</taxon>
        <taxon>Channoidei</taxon>
        <taxon>Channidae</taxon>
        <taxon>Channa</taxon>
    </lineage>
</organism>
<accession>A0A6G1Q3N5</accession>
<evidence type="ECO:0000313" key="1">
    <source>
        <dbReference type="EMBL" id="KAF3697112.1"/>
    </source>
</evidence>
<protein>
    <submittedName>
        <fullName evidence="1">Uncharacterized protein</fullName>
    </submittedName>
</protein>
<reference evidence="2" key="2">
    <citation type="submission" date="2019-02" db="EMBL/GenBank/DDBJ databases">
        <title>Opniocepnalus argus Var Kimnra genome.</title>
        <authorList>
            <person name="Zhou C."/>
            <person name="Xiao S."/>
        </authorList>
    </citation>
    <scope>NUCLEOTIDE SEQUENCE [LARGE SCALE GENOMIC DNA]</scope>
</reference>
<gene>
    <name evidence="1" type="ORF">EXN66_Car012792</name>
</gene>
<sequence>MDQRITINVKLLTTHSLYKNNTITYTDDVQQYRQLKIFELTVCAFHRSNGE</sequence>
<dbReference type="EMBL" id="CM015723">
    <property type="protein sequence ID" value="KAF3697112.1"/>
    <property type="molecule type" value="Genomic_DNA"/>
</dbReference>
<name>A0A6G1Q3N5_CHAAH</name>
<dbReference type="Proteomes" id="UP000503349">
    <property type="component" value="Chromosome 12"/>
</dbReference>
<proteinExistence type="predicted"/>
<evidence type="ECO:0000313" key="2">
    <source>
        <dbReference type="Proteomes" id="UP000503349"/>
    </source>
</evidence>
<keyword evidence="2" id="KW-1185">Reference proteome</keyword>
<dbReference type="AlphaFoldDB" id="A0A6G1Q3N5"/>